<sequence>MVARSAESWCMLEMHGGCWTGAICCAVVAGRCKRHCAICCAIGRAAVRVDRHHVRCLVARAFWWRRPPPSGVVSGSVVTANSF</sequence>
<accession>A0A2Z7A0J1</accession>
<dbReference type="Proteomes" id="UP000250235">
    <property type="component" value="Unassembled WGS sequence"/>
</dbReference>
<keyword evidence="2" id="KW-1185">Reference proteome</keyword>
<evidence type="ECO:0000313" key="1">
    <source>
        <dbReference type="EMBL" id="KZT76390.1"/>
    </source>
</evidence>
<reference evidence="1 2" key="1">
    <citation type="journal article" date="2015" name="Proc. Natl. Acad. Sci. U.S.A.">
        <title>The resurrection genome of Boea hygrometrica: A blueprint for survival of dehydration.</title>
        <authorList>
            <person name="Xiao L."/>
            <person name="Yang G."/>
            <person name="Zhang L."/>
            <person name="Yang X."/>
            <person name="Zhao S."/>
            <person name="Ji Z."/>
            <person name="Zhou Q."/>
            <person name="Hu M."/>
            <person name="Wang Y."/>
            <person name="Chen M."/>
            <person name="Xu Y."/>
            <person name="Jin H."/>
            <person name="Xiao X."/>
            <person name="Hu G."/>
            <person name="Bao F."/>
            <person name="Hu Y."/>
            <person name="Wan P."/>
            <person name="Li L."/>
            <person name="Deng X."/>
            <person name="Kuang T."/>
            <person name="Xiang C."/>
            <person name="Zhu J.K."/>
            <person name="Oliver M.J."/>
            <person name="He Y."/>
        </authorList>
    </citation>
    <scope>NUCLEOTIDE SEQUENCE [LARGE SCALE GENOMIC DNA]</scope>
    <source>
        <strain evidence="2">cv. XS01</strain>
    </source>
</reference>
<evidence type="ECO:0000313" key="2">
    <source>
        <dbReference type="Proteomes" id="UP000250235"/>
    </source>
</evidence>
<dbReference type="EMBL" id="KV126937">
    <property type="protein sequence ID" value="KZT76390.1"/>
    <property type="molecule type" value="Genomic_DNA"/>
</dbReference>
<protein>
    <submittedName>
        <fullName evidence="1">Uncharacterized protein</fullName>
    </submittedName>
</protein>
<organism evidence="1 2">
    <name type="scientific">Dorcoceras hygrometricum</name>
    <dbReference type="NCBI Taxonomy" id="472368"/>
    <lineage>
        <taxon>Eukaryota</taxon>
        <taxon>Viridiplantae</taxon>
        <taxon>Streptophyta</taxon>
        <taxon>Embryophyta</taxon>
        <taxon>Tracheophyta</taxon>
        <taxon>Spermatophyta</taxon>
        <taxon>Magnoliopsida</taxon>
        <taxon>eudicotyledons</taxon>
        <taxon>Gunneridae</taxon>
        <taxon>Pentapetalae</taxon>
        <taxon>asterids</taxon>
        <taxon>lamiids</taxon>
        <taxon>Lamiales</taxon>
        <taxon>Gesneriaceae</taxon>
        <taxon>Didymocarpoideae</taxon>
        <taxon>Trichosporeae</taxon>
        <taxon>Loxocarpinae</taxon>
        <taxon>Dorcoceras</taxon>
    </lineage>
</organism>
<proteinExistence type="predicted"/>
<name>A0A2Z7A0J1_9LAMI</name>
<gene>
    <name evidence="1" type="ORF">F511_46584</name>
</gene>
<dbReference type="AlphaFoldDB" id="A0A2Z7A0J1"/>